<dbReference type="Gene3D" id="3.10.129.10">
    <property type="entry name" value="Hotdog Thioesterase"/>
    <property type="match status" value="2"/>
</dbReference>
<evidence type="ECO:0000256" key="1">
    <source>
        <dbReference type="ARBA" id="ARBA00010458"/>
    </source>
</evidence>
<dbReference type="InterPro" id="IPR033120">
    <property type="entry name" value="HOTDOG_ACOT"/>
</dbReference>
<keyword evidence="4" id="KW-0809">Transit peptide</keyword>
<dbReference type="InterPro" id="IPR029069">
    <property type="entry name" value="HotDog_dom_sf"/>
</dbReference>
<keyword evidence="3" id="KW-0378">Hydrolase</keyword>
<dbReference type="SUPFAM" id="SSF46934">
    <property type="entry name" value="UBA-like"/>
    <property type="match status" value="1"/>
</dbReference>
<dbReference type="Pfam" id="PF00627">
    <property type="entry name" value="UBA"/>
    <property type="match status" value="1"/>
</dbReference>
<evidence type="ECO:0000259" key="5">
    <source>
        <dbReference type="PROSITE" id="PS50030"/>
    </source>
</evidence>
<sequence>MSRVVKQQTMLVKLSLSHQRLQTLEPRYMRDSHSEALIPLGSDKELRKKYVTPTSPNRARFGRILEDLDSMADMHNTDLVVDQDIKLKGHVSWVGKTSMDINMEVEQESFNEGNSSSYGEVYMQISCPSCCTSVFKYAIRPNPVALSEDQVQLLVDMGFDRSRVEQALRSSNNDKLFPERCDIINIVPLFQERNLYGKIFGGYLMRQAFELAWTNAYLYCQSMPVIKAVDDIVFREPVEIGSLLFLSSQIVYTVENSMQVKVHAEVVNPASGNHVTTNVFHFIFKAPALKAVKVILPKTYIEAMMFLDGKRHLEV</sequence>
<dbReference type="CDD" id="cd03442">
    <property type="entry name" value="BFIT_BACH"/>
    <property type="match status" value="1"/>
</dbReference>
<keyword evidence="7" id="KW-1185">Reference proteome</keyword>
<organism evidence="7 8">
    <name type="scientific">Priapulus caudatus</name>
    <name type="common">Priapulid worm</name>
    <dbReference type="NCBI Taxonomy" id="37621"/>
    <lineage>
        <taxon>Eukaryota</taxon>
        <taxon>Metazoa</taxon>
        <taxon>Ecdysozoa</taxon>
        <taxon>Scalidophora</taxon>
        <taxon>Priapulida</taxon>
        <taxon>Priapulimorpha</taxon>
        <taxon>Priapulimorphida</taxon>
        <taxon>Priapulidae</taxon>
        <taxon>Priapulus</taxon>
    </lineage>
</organism>
<dbReference type="PROSITE" id="PS50030">
    <property type="entry name" value="UBA"/>
    <property type="match status" value="1"/>
</dbReference>
<dbReference type="RefSeq" id="XP_014668069.1">
    <property type="nucleotide sequence ID" value="XM_014812583.1"/>
</dbReference>
<evidence type="ECO:0000313" key="7">
    <source>
        <dbReference type="Proteomes" id="UP000695022"/>
    </source>
</evidence>
<accession>A0ABM1E798</accession>
<name>A0ABM1E798_PRICU</name>
<dbReference type="GeneID" id="106809495"/>
<dbReference type="Proteomes" id="UP000695022">
    <property type="component" value="Unplaced"/>
</dbReference>
<evidence type="ECO:0000256" key="3">
    <source>
        <dbReference type="ARBA" id="ARBA00022801"/>
    </source>
</evidence>
<dbReference type="PANTHER" id="PTHR12655:SF0">
    <property type="entry name" value="ACYL-COENZYME A THIOESTERASE 9, MITOCHONDRIAL"/>
    <property type="match status" value="1"/>
</dbReference>
<reference evidence="8" key="1">
    <citation type="submission" date="2025-08" db="UniProtKB">
        <authorList>
            <consortium name="RefSeq"/>
        </authorList>
    </citation>
    <scope>IDENTIFICATION</scope>
</reference>
<dbReference type="PANTHER" id="PTHR12655">
    <property type="entry name" value="ACYL-COA THIOESTERASE"/>
    <property type="match status" value="1"/>
</dbReference>
<feature type="domain" description="HotDog ACOT-type" evidence="6">
    <location>
        <begin position="178"/>
        <end position="290"/>
    </location>
</feature>
<dbReference type="InterPro" id="IPR009060">
    <property type="entry name" value="UBA-like_sf"/>
</dbReference>
<proteinExistence type="inferred from homology"/>
<dbReference type="Gene3D" id="1.10.8.10">
    <property type="entry name" value="DNA helicase RuvA subunit, C-terminal domain"/>
    <property type="match status" value="1"/>
</dbReference>
<protein>
    <submittedName>
        <fullName evidence="8">Acyl-coenzyme A thioesterase 9, mitochondrial-like</fullName>
    </submittedName>
</protein>
<evidence type="ECO:0000256" key="2">
    <source>
        <dbReference type="ARBA" id="ARBA00022737"/>
    </source>
</evidence>
<keyword evidence="2" id="KW-0677">Repeat</keyword>
<evidence type="ECO:0000313" key="8">
    <source>
        <dbReference type="RefSeq" id="XP_014668069.1"/>
    </source>
</evidence>
<comment type="similarity">
    <text evidence="1">Belongs to the acyl coenzyme A hydrolase family.</text>
</comment>
<feature type="domain" description="UBA" evidence="5">
    <location>
        <begin position="145"/>
        <end position="174"/>
    </location>
</feature>
<dbReference type="PROSITE" id="PS51770">
    <property type="entry name" value="HOTDOG_ACOT"/>
    <property type="match status" value="1"/>
</dbReference>
<dbReference type="InterPro" id="IPR015940">
    <property type="entry name" value="UBA"/>
</dbReference>
<dbReference type="SUPFAM" id="SSF54637">
    <property type="entry name" value="Thioesterase/thiol ester dehydrase-isomerase"/>
    <property type="match status" value="1"/>
</dbReference>
<evidence type="ECO:0000256" key="4">
    <source>
        <dbReference type="ARBA" id="ARBA00022946"/>
    </source>
</evidence>
<evidence type="ECO:0000259" key="6">
    <source>
        <dbReference type="PROSITE" id="PS51770"/>
    </source>
</evidence>
<gene>
    <name evidence="8" type="primary">LOC106809495</name>
</gene>